<keyword evidence="2" id="KW-1185">Reference proteome</keyword>
<organism evidence="1 2">
    <name type="scientific">Protopolystoma xenopodis</name>
    <dbReference type="NCBI Taxonomy" id="117903"/>
    <lineage>
        <taxon>Eukaryota</taxon>
        <taxon>Metazoa</taxon>
        <taxon>Spiralia</taxon>
        <taxon>Lophotrochozoa</taxon>
        <taxon>Platyhelminthes</taxon>
        <taxon>Monogenea</taxon>
        <taxon>Polyopisthocotylea</taxon>
        <taxon>Polystomatidea</taxon>
        <taxon>Polystomatidae</taxon>
        <taxon>Protopolystoma</taxon>
    </lineage>
</organism>
<evidence type="ECO:0000313" key="2">
    <source>
        <dbReference type="Proteomes" id="UP000784294"/>
    </source>
</evidence>
<dbReference type="AlphaFoldDB" id="A0A3S5B144"/>
<protein>
    <submittedName>
        <fullName evidence="1">Uncharacterized protein</fullName>
    </submittedName>
</protein>
<proteinExistence type="predicted"/>
<comment type="caution">
    <text evidence="1">The sequence shown here is derived from an EMBL/GenBank/DDBJ whole genome shotgun (WGS) entry which is preliminary data.</text>
</comment>
<dbReference type="EMBL" id="CAAALY010276921">
    <property type="protein sequence ID" value="VEL42824.1"/>
    <property type="molecule type" value="Genomic_DNA"/>
</dbReference>
<name>A0A3S5B144_9PLAT</name>
<accession>A0A3S5B144</accession>
<reference evidence="1" key="1">
    <citation type="submission" date="2018-11" db="EMBL/GenBank/DDBJ databases">
        <authorList>
            <consortium name="Pathogen Informatics"/>
        </authorList>
    </citation>
    <scope>NUCLEOTIDE SEQUENCE</scope>
</reference>
<sequence>MYALAACRNHLRSLPAPVLTWLNLFASYRRLLGHLPPPQENTLSHRSVGYSTPHSMQQIALGRQELEAVMLHVCRVQLNKV</sequence>
<gene>
    <name evidence="1" type="ORF">PXEA_LOCUS36264</name>
</gene>
<evidence type="ECO:0000313" key="1">
    <source>
        <dbReference type="EMBL" id="VEL42824.1"/>
    </source>
</evidence>
<dbReference type="Proteomes" id="UP000784294">
    <property type="component" value="Unassembled WGS sequence"/>
</dbReference>